<feature type="region of interest" description="Disordered" evidence="1">
    <location>
        <begin position="1"/>
        <end position="22"/>
    </location>
</feature>
<keyword evidence="4" id="KW-1185">Reference proteome</keyword>
<dbReference type="GO" id="GO:1904294">
    <property type="term" value="P:positive regulation of ERAD pathway"/>
    <property type="evidence" value="ECO:0007669"/>
    <property type="project" value="TreeGrafter"/>
</dbReference>
<feature type="transmembrane region" description="Helical" evidence="2">
    <location>
        <begin position="334"/>
        <end position="356"/>
    </location>
</feature>
<dbReference type="EMBL" id="KZ270151">
    <property type="protein sequence ID" value="OZC06284.1"/>
    <property type="molecule type" value="Genomic_DNA"/>
</dbReference>
<keyword evidence="2" id="KW-0812">Transmembrane</keyword>
<evidence type="ECO:0000256" key="1">
    <source>
        <dbReference type="SAM" id="MobiDB-lite"/>
    </source>
</evidence>
<dbReference type="InterPro" id="IPR019144">
    <property type="entry name" value="Membralin"/>
</dbReference>
<feature type="transmembrane region" description="Helical" evidence="2">
    <location>
        <begin position="410"/>
        <end position="431"/>
    </location>
</feature>
<reference evidence="3 4" key="1">
    <citation type="submission" date="2015-12" db="EMBL/GenBank/DDBJ databases">
        <title>Draft genome of the nematode, Onchocerca flexuosa.</title>
        <authorList>
            <person name="Mitreva M."/>
        </authorList>
    </citation>
    <scope>NUCLEOTIDE SEQUENCE [LARGE SCALE GENOMIC DNA]</scope>
    <source>
        <strain evidence="3">Red Deer</strain>
    </source>
</reference>
<evidence type="ECO:0000313" key="3">
    <source>
        <dbReference type="EMBL" id="OZC06284.1"/>
    </source>
</evidence>
<keyword evidence="2" id="KW-1133">Transmembrane helix</keyword>
<evidence type="ECO:0000256" key="2">
    <source>
        <dbReference type="SAM" id="Phobius"/>
    </source>
</evidence>
<proteinExistence type="predicted"/>
<dbReference type="Proteomes" id="UP000242913">
    <property type="component" value="Unassembled WGS sequence"/>
</dbReference>
<feature type="transmembrane region" description="Helical" evidence="2">
    <location>
        <begin position="78"/>
        <end position="101"/>
    </location>
</feature>
<feature type="region of interest" description="Disordered" evidence="1">
    <location>
        <begin position="495"/>
        <end position="539"/>
    </location>
</feature>
<dbReference type="OrthoDB" id="6779347at2759"/>
<sequence length="587" mass="66540">MNRVNNAEITTGSINEQRPRIAGEQQDATQALAVDTAQRQVLPQPNQFGAVRDRLFHAMLVRVAINYNRHVPVLGKRIIEFSALLMAIVLLSLMVYVHHFFDEIDSNCLAPFMDQWPRNGVLRVEVIRNLKKFNAYQDRILEKSNARQNNENNVTVYDLKRILMEGPKAFPKELRSRPKPYFRKKSDHWSSFLASEDSLLSLFIRSDNNLKKKRYMEELDNDELGLASYDFIDDSDATFEYVVEYSLYYGLLKLPHSYRLEHNIPFLLVRLDPDVDSCFGDWISRTLMRNFIGYEDVLMSSVKALAENETDKGYLRDMITGEHYRFVTMGSPRASYFTALIVMLIFTFAISMLLRFSHHQIFLFIVDLLQMFELNQALVFPAAPLLTVILALVGMEAIMSEVFNDTSTAFYVILLVWIADQYDAICCHSPISKRHWLRFFYLYHYAFYAYQYRYNGQYATGTSPEAQAAANVPTNAPPADSSTGNVVVENLADGSLSSGEASSSTNGSTTSDTWSSEAEMIPSKPNKQQGATELGEGSSSMAEISNLTLSDPLLMAGERTAHEIVDSAIDCLFNSTVTTEEANIHPL</sequence>
<protein>
    <recommendedName>
        <fullName evidence="5">Membralin</fullName>
    </recommendedName>
</protein>
<organism evidence="3 4">
    <name type="scientific">Onchocerca flexuosa</name>
    <dbReference type="NCBI Taxonomy" id="387005"/>
    <lineage>
        <taxon>Eukaryota</taxon>
        <taxon>Metazoa</taxon>
        <taxon>Ecdysozoa</taxon>
        <taxon>Nematoda</taxon>
        <taxon>Chromadorea</taxon>
        <taxon>Rhabditida</taxon>
        <taxon>Spirurina</taxon>
        <taxon>Spiruromorpha</taxon>
        <taxon>Filarioidea</taxon>
        <taxon>Onchocercidae</taxon>
        <taxon>Onchocerca</taxon>
    </lineage>
</organism>
<dbReference type="AlphaFoldDB" id="A0A238BMM9"/>
<gene>
    <name evidence="3" type="ORF">X798_06730</name>
</gene>
<accession>A0A238BMM9</accession>
<keyword evidence="2" id="KW-0472">Membrane</keyword>
<dbReference type="GO" id="GO:0005783">
    <property type="term" value="C:endoplasmic reticulum"/>
    <property type="evidence" value="ECO:0007669"/>
    <property type="project" value="TreeGrafter"/>
</dbReference>
<evidence type="ECO:0000313" key="4">
    <source>
        <dbReference type="Proteomes" id="UP000242913"/>
    </source>
</evidence>
<feature type="transmembrane region" description="Helical" evidence="2">
    <location>
        <begin position="377"/>
        <end position="398"/>
    </location>
</feature>
<feature type="compositionally biased region" description="Polar residues" evidence="1">
    <location>
        <begin position="525"/>
        <end position="539"/>
    </location>
</feature>
<dbReference type="Pfam" id="PF09746">
    <property type="entry name" value="Membralin"/>
    <property type="match status" value="1"/>
</dbReference>
<feature type="compositionally biased region" description="Low complexity" evidence="1">
    <location>
        <begin position="495"/>
        <end position="516"/>
    </location>
</feature>
<evidence type="ECO:0008006" key="5">
    <source>
        <dbReference type="Google" id="ProtNLM"/>
    </source>
</evidence>
<dbReference type="GO" id="GO:0034976">
    <property type="term" value="P:response to endoplasmic reticulum stress"/>
    <property type="evidence" value="ECO:0007669"/>
    <property type="project" value="TreeGrafter"/>
</dbReference>
<dbReference type="PANTHER" id="PTHR21650:SF4">
    <property type="entry name" value="MEMBRALIN"/>
    <property type="match status" value="1"/>
</dbReference>
<dbReference type="PANTHER" id="PTHR21650">
    <property type="entry name" value="MEMBRALIN/KINETOCHORE PROTEIN NUF2"/>
    <property type="match status" value="1"/>
</dbReference>
<feature type="compositionally biased region" description="Polar residues" evidence="1">
    <location>
        <begin position="1"/>
        <end position="16"/>
    </location>
</feature>
<name>A0A238BMM9_9BILA</name>